<dbReference type="InterPro" id="IPR058240">
    <property type="entry name" value="rSAM_sf"/>
</dbReference>
<dbReference type="PROSITE" id="PS51918">
    <property type="entry name" value="RADICAL_SAM"/>
    <property type="match status" value="1"/>
</dbReference>
<feature type="domain" description="Radical SAM core" evidence="6">
    <location>
        <begin position="86"/>
        <end position="321"/>
    </location>
</feature>
<keyword evidence="2" id="KW-0949">S-adenosyl-L-methionine</keyword>
<proteinExistence type="predicted"/>
<name>A0A212LFP2_9HYPH</name>
<dbReference type="PANTHER" id="PTHR13932:SF9">
    <property type="entry name" value="COPROPORPHYRINOGEN III OXIDASE"/>
    <property type="match status" value="1"/>
</dbReference>
<dbReference type="NCBIfam" id="TIGR04107">
    <property type="entry name" value="rSAM_HutW"/>
    <property type="match status" value="1"/>
</dbReference>
<dbReference type="InterPro" id="IPR013785">
    <property type="entry name" value="Aldolase_TIM"/>
</dbReference>
<keyword evidence="3" id="KW-0479">Metal-binding</keyword>
<dbReference type="SUPFAM" id="SSF102114">
    <property type="entry name" value="Radical SAM enzymes"/>
    <property type="match status" value="1"/>
</dbReference>
<dbReference type="GO" id="GO:0051539">
    <property type="term" value="F:4 iron, 4 sulfur cluster binding"/>
    <property type="evidence" value="ECO:0007669"/>
    <property type="project" value="TreeGrafter"/>
</dbReference>
<protein>
    <submittedName>
        <fullName evidence="7">Radical SAM domain protein</fullName>
    </submittedName>
</protein>
<dbReference type="SFLD" id="SFLDG01065">
    <property type="entry name" value="anaerobic_coproporphyrinogen-I"/>
    <property type="match status" value="1"/>
</dbReference>
<evidence type="ECO:0000313" key="7">
    <source>
        <dbReference type="EMBL" id="SCM76287.1"/>
    </source>
</evidence>
<accession>A0A212LFP2</accession>
<organism evidence="7">
    <name type="scientific">uncultured Pleomorphomonas sp</name>
    <dbReference type="NCBI Taxonomy" id="442121"/>
    <lineage>
        <taxon>Bacteria</taxon>
        <taxon>Pseudomonadati</taxon>
        <taxon>Pseudomonadota</taxon>
        <taxon>Alphaproteobacteria</taxon>
        <taxon>Hyphomicrobiales</taxon>
        <taxon>Pleomorphomonadaceae</taxon>
        <taxon>Pleomorphomonas</taxon>
        <taxon>environmental samples</taxon>
    </lineage>
</organism>
<evidence type="ECO:0000259" key="6">
    <source>
        <dbReference type="PROSITE" id="PS51918"/>
    </source>
</evidence>
<dbReference type="GO" id="GO:0006779">
    <property type="term" value="P:porphyrin-containing compound biosynthetic process"/>
    <property type="evidence" value="ECO:0007669"/>
    <property type="project" value="TreeGrafter"/>
</dbReference>
<dbReference type="SFLD" id="SFLDF00311">
    <property type="entry name" value="heme_degradation_proteins_(Hut"/>
    <property type="match status" value="1"/>
</dbReference>
<dbReference type="InterPro" id="IPR006638">
    <property type="entry name" value="Elp3/MiaA/NifB-like_rSAM"/>
</dbReference>
<evidence type="ECO:0000256" key="4">
    <source>
        <dbReference type="ARBA" id="ARBA00023004"/>
    </source>
</evidence>
<dbReference type="EMBL" id="FMJD01000008">
    <property type="protein sequence ID" value="SCM76287.1"/>
    <property type="molecule type" value="Genomic_DNA"/>
</dbReference>
<dbReference type="GO" id="GO:0005737">
    <property type="term" value="C:cytoplasm"/>
    <property type="evidence" value="ECO:0007669"/>
    <property type="project" value="TreeGrafter"/>
</dbReference>
<evidence type="ECO:0000256" key="2">
    <source>
        <dbReference type="ARBA" id="ARBA00022691"/>
    </source>
</evidence>
<keyword evidence="4" id="KW-0408">Iron</keyword>
<dbReference type="Pfam" id="PF04055">
    <property type="entry name" value="Radical_SAM"/>
    <property type="match status" value="1"/>
</dbReference>
<dbReference type="InterPro" id="IPR026332">
    <property type="entry name" value="HutW"/>
</dbReference>
<dbReference type="GO" id="GO:0046872">
    <property type="term" value="F:metal ion binding"/>
    <property type="evidence" value="ECO:0007669"/>
    <property type="project" value="UniProtKB-KW"/>
</dbReference>
<dbReference type="CDD" id="cd01335">
    <property type="entry name" value="Radical_SAM"/>
    <property type="match status" value="1"/>
</dbReference>
<dbReference type="GO" id="GO:0003824">
    <property type="term" value="F:catalytic activity"/>
    <property type="evidence" value="ECO:0007669"/>
    <property type="project" value="InterPro"/>
</dbReference>
<dbReference type="AlphaFoldDB" id="A0A212LFP2"/>
<dbReference type="InterPro" id="IPR007197">
    <property type="entry name" value="rSAM"/>
</dbReference>
<gene>
    <name evidence="7" type="ORF">KL86PLE_40092</name>
</gene>
<dbReference type="Gene3D" id="3.20.20.70">
    <property type="entry name" value="Aldolase class I"/>
    <property type="match status" value="1"/>
</dbReference>
<reference evidence="7" key="1">
    <citation type="submission" date="2016-08" db="EMBL/GenBank/DDBJ databases">
        <authorList>
            <person name="Seilhamer J.J."/>
        </authorList>
    </citation>
    <scope>NUCLEOTIDE SEQUENCE</scope>
    <source>
        <strain evidence="7">86</strain>
    </source>
</reference>
<keyword evidence="5" id="KW-0411">Iron-sulfur</keyword>
<dbReference type="SFLD" id="SFLDS00029">
    <property type="entry name" value="Radical_SAM"/>
    <property type="match status" value="1"/>
</dbReference>
<evidence type="ECO:0000256" key="5">
    <source>
        <dbReference type="ARBA" id="ARBA00023014"/>
    </source>
</evidence>
<sequence>MDLDVPRLPTLRLADLVPPAEPAMSAESMRRPASVPVDALDAFLPIPAADPLTGAFPRRVSPMPWRHSQPVAAEEQAAALDRLRRTPRRTSSVAYLHVPFCRSRCLFCGFWRNPWHEDVSKPFTDLLIREIELRSRQPLVQDGPALTAVYLGGGTPTALDAADIARIVLTLRRCLPLAETCEITLEGRTSDITVEKITAAIEAGVNRVSLGVQSFDTEVRRKLGRRQPRAELIDRINMVTRKGAAIVIDLIYGLPGQTADVWARDIATAADEIGLDGLDIYALNVFPGGPLARSIASGKLAALPGIEDQARAYAAARAWFADRGWSKLSQAHLGRTPLERNIYNRQIKAGATCLAFGPGSGGSDPTFSWRIDADLERWQSAIEAGEEPIVGLVRHPPFRAASAAITAGFENGRLDLGAIDRLMPGFAERSSYLFVAWERAGLIRYSGDVVETTLPGDFWATTLSAGATSILQEL</sequence>
<evidence type="ECO:0000256" key="3">
    <source>
        <dbReference type="ARBA" id="ARBA00022723"/>
    </source>
</evidence>
<comment type="cofactor">
    <cofactor evidence="1">
        <name>[4Fe-4S] cluster</name>
        <dbReference type="ChEBI" id="CHEBI:49883"/>
    </cofactor>
</comment>
<dbReference type="PANTHER" id="PTHR13932">
    <property type="entry name" value="COPROPORPHYRINIGEN III OXIDASE"/>
    <property type="match status" value="1"/>
</dbReference>
<dbReference type="SMART" id="SM00729">
    <property type="entry name" value="Elp3"/>
    <property type="match status" value="1"/>
</dbReference>
<dbReference type="InterPro" id="IPR034505">
    <property type="entry name" value="Coproporphyrinogen-III_oxidase"/>
</dbReference>
<evidence type="ECO:0000256" key="1">
    <source>
        <dbReference type="ARBA" id="ARBA00001966"/>
    </source>
</evidence>